<gene>
    <name evidence="3" type="ORF">MPIPNATIZW_LOCUS13372</name>
</gene>
<dbReference type="Proteomes" id="UP001314169">
    <property type="component" value="Chromosome 4"/>
</dbReference>
<reference evidence="3" key="1">
    <citation type="submission" date="2023-12" db="EMBL/GenBank/DDBJ databases">
        <authorList>
            <person name="Brown T."/>
        </authorList>
    </citation>
    <scope>NUCLEOTIDE SEQUENCE</scope>
</reference>
<dbReference type="SUPFAM" id="SSF52540">
    <property type="entry name" value="P-loop containing nucleoside triphosphate hydrolases"/>
    <property type="match status" value="1"/>
</dbReference>
<dbReference type="Gene3D" id="3.40.50.300">
    <property type="entry name" value="P-loop containing nucleotide triphosphate hydrolases"/>
    <property type="match status" value="1"/>
</dbReference>
<dbReference type="PANTHER" id="PTHR19229">
    <property type="entry name" value="ATP-BINDING CASSETTE TRANSPORTER SUBFAMILY A ABCA"/>
    <property type="match status" value="1"/>
</dbReference>
<evidence type="ECO:0000313" key="4">
    <source>
        <dbReference type="Proteomes" id="UP001314169"/>
    </source>
</evidence>
<proteinExistence type="predicted"/>
<dbReference type="InterPro" id="IPR027417">
    <property type="entry name" value="P-loop_NTPase"/>
</dbReference>
<feature type="domain" description="ABCA1-4-like C-terminal R2 regulatory" evidence="2">
    <location>
        <begin position="176"/>
        <end position="247"/>
    </location>
</feature>
<evidence type="ECO:0000259" key="1">
    <source>
        <dbReference type="Pfam" id="PF00005"/>
    </source>
</evidence>
<dbReference type="PANTHER" id="PTHR19229:SF243">
    <property type="entry name" value="ATP-BINDING CASSETTE, SUB-FAMILY A (ABC1), MEMBER 15"/>
    <property type="match status" value="1"/>
</dbReference>
<accession>A0ABP0A3I2</accession>
<evidence type="ECO:0000313" key="3">
    <source>
        <dbReference type="EMBL" id="CAK6445066.1"/>
    </source>
</evidence>
<name>A0ABP0A3I2_PIPNA</name>
<sequence>MLSGTDDMGPYQGNSYNQVKSRIGYCPQSDALLEFMTGRETMIMFARLWGVVESQIQLYVNNQLTSLQLESYADRIIKTYSGGNKRRLSSVIALMGKPTVIFLDEPSTGMDPIARRLLWDNVTQARQSGKTIIFTSHRVEECDAFCTRLAMMVKGKFVCLGSPQHLKNKFGNFYILKVKFQTDTQKDKLNDFKNFITTTFPGSELKQENQWILTYYILSKDNSWSKVFGILEKTKEQFNLEDYSVSQITLDQLFLTFAHPENIGRDDHKEVP</sequence>
<dbReference type="InterPro" id="IPR003439">
    <property type="entry name" value="ABC_transporter-like_ATP-bd"/>
</dbReference>
<keyword evidence="4" id="KW-1185">Reference proteome</keyword>
<evidence type="ECO:0000259" key="2">
    <source>
        <dbReference type="Pfam" id="PF23321"/>
    </source>
</evidence>
<organism evidence="3 4">
    <name type="scientific">Pipistrellus nathusii</name>
    <name type="common">Nathusius' pipistrelle</name>
    <dbReference type="NCBI Taxonomy" id="59473"/>
    <lineage>
        <taxon>Eukaryota</taxon>
        <taxon>Metazoa</taxon>
        <taxon>Chordata</taxon>
        <taxon>Craniata</taxon>
        <taxon>Vertebrata</taxon>
        <taxon>Euteleostomi</taxon>
        <taxon>Mammalia</taxon>
        <taxon>Eutheria</taxon>
        <taxon>Laurasiatheria</taxon>
        <taxon>Chiroptera</taxon>
        <taxon>Yangochiroptera</taxon>
        <taxon>Vespertilionidae</taxon>
        <taxon>Pipistrellus</taxon>
    </lineage>
</organism>
<dbReference type="Pfam" id="PF00005">
    <property type="entry name" value="ABC_tran"/>
    <property type="match status" value="1"/>
</dbReference>
<feature type="domain" description="ABC transporter" evidence="1">
    <location>
        <begin position="14"/>
        <end position="107"/>
    </location>
</feature>
<dbReference type="InterPro" id="IPR026082">
    <property type="entry name" value="ABCA"/>
</dbReference>
<dbReference type="EMBL" id="OY882861">
    <property type="protein sequence ID" value="CAK6445066.1"/>
    <property type="molecule type" value="Genomic_DNA"/>
</dbReference>
<dbReference type="InterPro" id="IPR056264">
    <property type="entry name" value="R2_ABCA1-4-like"/>
</dbReference>
<evidence type="ECO:0008006" key="5">
    <source>
        <dbReference type="Google" id="ProtNLM"/>
    </source>
</evidence>
<protein>
    <recommendedName>
        <fullName evidence="5">ABC transporter domain-containing protein</fullName>
    </recommendedName>
</protein>
<dbReference type="Pfam" id="PF23321">
    <property type="entry name" value="R1_ABCA1"/>
    <property type="match status" value="1"/>
</dbReference>